<evidence type="ECO:0000313" key="4">
    <source>
        <dbReference type="EMBL" id="RIE13214.1"/>
    </source>
</evidence>
<organism evidence="3 6">
    <name type="scientific">Candidatus Cryosericum hinesii</name>
    <dbReference type="NCBI Taxonomy" id="2290915"/>
    <lineage>
        <taxon>Bacteria</taxon>
        <taxon>Pseudomonadati</taxon>
        <taxon>Caldisericota/Cryosericota group</taxon>
        <taxon>Candidatus Cryosericota</taxon>
        <taxon>Candidatus Cryosericia</taxon>
        <taxon>Candidatus Cryosericales</taxon>
        <taxon>Candidatus Cryosericaceae</taxon>
        <taxon>Candidatus Cryosericum</taxon>
    </lineage>
</organism>
<dbReference type="Proteomes" id="UP000266042">
    <property type="component" value="Unassembled WGS sequence"/>
</dbReference>
<dbReference type="EMBL" id="QXIW01000027">
    <property type="protein sequence ID" value="RIE12975.1"/>
    <property type="molecule type" value="Genomic_DNA"/>
</dbReference>
<dbReference type="EMBL" id="QXIX01000044">
    <property type="protein sequence ID" value="RIE13214.1"/>
    <property type="molecule type" value="Genomic_DNA"/>
</dbReference>
<reference evidence="5 6" key="1">
    <citation type="submission" date="2018-09" db="EMBL/GenBank/DDBJ databases">
        <title>Discovery and Ecogenomic Context for Candidatus Cryosericales, a Global Caldiserica Order Active in Thawing Permafrost.</title>
        <authorList>
            <person name="Martinez M.A."/>
            <person name="Woodcroft B.J."/>
            <person name="Ignacio Espinoza J.C."/>
            <person name="Zayed A."/>
            <person name="Singleton C.M."/>
            <person name="Boyd J."/>
            <person name="Li Y.-F."/>
            <person name="Purvine S."/>
            <person name="Maughan H."/>
            <person name="Hodgkins S.B."/>
            <person name="Anderson D."/>
            <person name="Sederholm M."/>
            <person name="Temperton B."/>
            <person name="Saleska S.R."/>
            <person name="Tyson G.W."/>
            <person name="Rich V.I."/>
        </authorList>
    </citation>
    <scope>NUCLEOTIDE SEQUENCE [LARGE SCALE GENOMIC DNA]</scope>
    <source>
        <strain evidence="4 5">SMC2</strain>
        <strain evidence="3 6">SMC3</strain>
    </source>
</reference>
<accession>A0A398DCW6</accession>
<keyword evidence="5" id="KW-1185">Reference proteome</keyword>
<proteinExistence type="predicted"/>
<gene>
    <name evidence="4" type="ORF">SMC2_05645</name>
    <name evidence="3" type="ORF">SMC3_05260</name>
</gene>
<protein>
    <submittedName>
        <fullName evidence="3">Zinc ribbon domain-containing protein</fullName>
    </submittedName>
</protein>
<dbReference type="Proteomes" id="UP000265724">
    <property type="component" value="Unassembled WGS sequence"/>
</dbReference>
<feature type="domain" description="Zinc-ribbon" evidence="2">
    <location>
        <begin position="383"/>
        <end position="405"/>
    </location>
</feature>
<sequence>MTMQEATTMNTQHDNSTTTITVRPSDLGAILVDQLHLQTTSFSPFAEVLADYTAGSGTVSDGAQQLATDAAFVTAAGVLARPDLRLELLVGGGMAPLGSIRVYASRAAGNMMVAIAPGDGEWDIRLFDTPRSYAEWLARQTGTNTEAGEPNHLAPPCTLSTLVAAFHTVDVFRRTAYQDMLAYKRTVDPMITPEEFRSSAEAAIHSQDIRWLLPSLLVLSPTLAESIGTMGSDGLEQAVKRGFLIGAKRAGGTDTVLLFGEAGTHMGSEFLRSWVSSCGYSLDVVGPDGPRTLQRGYIASTGLANHWFRFDTKDGTLQVNHQPLSLEQYAQKMGDLLLSGTVVERQAGAAVAFVKPKQTILSPAVSREKTISADAAPAKTPKFCPSCGAPLKPGAKFCASCGRPL</sequence>
<name>A0A398DCW6_9BACT</name>
<evidence type="ECO:0000313" key="3">
    <source>
        <dbReference type="EMBL" id="RIE12975.1"/>
    </source>
</evidence>
<evidence type="ECO:0000313" key="6">
    <source>
        <dbReference type="Proteomes" id="UP000266042"/>
    </source>
</evidence>
<evidence type="ECO:0000256" key="1">
    <source>
        <dbReference type="SAM" id="MobiDB-lite"/>
    </source>
</evidence>
<feature type="region of interest" description="Disordered" evidence="1">
    <location>
        <begin position="1"/>
        <end position="20"/>
    </location>
</feature>
<dbReference type="AlphaFoldDB" id="A0A398DCW6"/>
<evidence type="ECO:0000259" key="2">
    <source>
        <dbReference type="Pfam" id="PF13240"/>
    </source>
</evidence>
<comment type="caution">
    <text evidence="3">The sequence shown here is derived from an EMBL/GenBank/DDBJ whole genome shotgun (WGS) entry which is preliminary data.</text>
</comment>
<evidence type="ECO:0000313" key="5">
    <source>
        <dbReference type="Proteomes" id="UP000265724"/>
    </source>
</evidence>
<dbReference type="Pfam" id="PF13240">
    <property type="entry name" value="Zn_Ribbon_1"/>
    <property type="match status" value="1"/>
</dbReference>
<dbReference type="InterPro" id="IPR026870">
    <property type="entry name" value="Zinc_ribbon_dom"/>
</dbReference>